<dbReference type="GO" id="GO:0016998">
    <property type="term" value="P:cell wall macromolecule catabolic process"/>
    <property type="evidence" value="ECO:0007669"/>
    <property type="project" value="InterPro"/>
</dbReference>
<dbReference type="CDD" id="cd06414">
    <property type="entry name" value="GH25_LytC-like"/>
    <property type="match status" value="1"/>
</dbReference>
<dbReference type="InterPro" id="IPR002053">
    <property type="entry name" value="Glyco_hydro_25"/>
</dbReference>
<dbReference type="Pfam" id="PF07538">
    <property type="entry name" value="ChW"/>
    <property type="match status" value="11"/>
</dbReference>
<protein>
    <submittedName>
        <fullName evidence="4">Autolytic lysozyme</fullName>
        <ecNumber evidence="4">3.2.1.17</ecNumber>
    </submittedName>
</protein>
<dbReference type="InterPro" id="IPR038765">
    <property type="entry name" value="Papain-like_cys_pep_sf"/>
</dbReference>
<feature type="region of interest" description="Disordered" evidence="2">
    <location>
        <begin position="43"/>
        <end position="127"/>
    </location>
</feature>
<organism evidence="4 5">
    <name type="scientific">Collinsella aerofaciens</name>
    <dbReference type="NCBI Taxonomy" id="74426"/>
    <lineage>
        <taxon>Bacteria</taxon>
        <taxon>Bacillati</taxon>
        <taxon>Actinomycetota</taxon>
        <taxon>Coriobacteriia</taxon>
        <taxon>Coriobacteriales</taxon>
        <taxon>Coriobacteriaceae</taxon>
        <taxon>Collinsella</taxon>
    </lineage>
</organism>
<dbReference type="PROSITE" id="PS51904">
    <property type="entry name" value="GLYCOSYL_HYDROL_F25_2"/>
    <property type="match status" value="1"/>
</dbReference>
<dbReference type="GO" id="GO:0016052">
    <property type="term" value="P:carbohydrate catabolic process"/>
    <property type="evidence" value="ECO:0007669"/>
    <property type="project" value="TreeGrafter"/>
</dbReference>
<dbReference type="Proteomes" id="UP000361836">
    <property type="component" value="Unassembled WGS sequence"/>
</dbReference>
<dbReference type="SUPFAM" id="SSF54001">
    <property type="entry name" value="Cysteine proteinases"/>
    <property type="match status" value="1"/>
</dbReference>
<feature type="chain" id="PRO_5039546633" evidence="3">
    <location>
        <begin position="28"/>
        <end position="1111"/>
    </location>
</feature>
<dbReference type="SMART" id="SM00728">
    <property type="entry name" value="ChW"/>
    <property type="match status" value="12"/>
</dbReference>
<gene>
    <name evidence="4" type="primary">lyc</name>
    <name evidence="4" type="ORF">KCJAJFAP_00790</name>
</gene>
<dbReference type="PANTHER" id="PTHR34135:SF2">
    <property type="entry name" value="LYSOZYME"/>
    <property type="match status" value="1"/>
</dbReference>
<proteinExistence type="inferred from homology"/>
<feature type="compositionally biased region" description="Low complexity" evidence="2">
    <location>
        <begin position="43"/>
        <end position="67"/>
    </location>
</feature>
<dbReference type="PANTHER" id="PTHR34135">
    <property type="entry name" value="LYSOZYME"/>
    <property type="match status" value="1"/>
</dbReference>
<dbReference type="AlphaFoldDB" id="A0A5K1J9Q7"/>
<reference evidence="4 5" key="1">
    <citation type="submission" date="2019-10" db="EMBL/GenBank/DDBJ databases">
        <authorList>
            <person name="Wolf R A."/>
        </authorList>
    </citation>
    <scope>NUCLEOTIDE SEQUENCE [LARGE SCALE GENOMIC DNA]</scope>
    <source>
        <strain evidence="4">Collinsella_aerofaciens_MC2</strain>
    </source>
</reference>
<keyword evidence="3" id="KW-0732">Signal</keyword>
<dbReference type="InterPro" id="IPR006637">
    <property type="entry name" value="ChW"/>
</dbReference>
<dbReference type="EMBL" id="CABWIE010000030">
    <property type="protein sequence ID" value="VWL99804.1"/>
    <property type="molecule type" value="Genomic_DNA"/>
</dbReference>
<keyword evidence="5" id="KW-1185">Reference proteome</keyword>
<dbReference type="Gene3D" id="3.20.20.80">
    <property type="entry name" value="Glycosidases"/>
    <property type="match status" value="1"/>
</dbReference>
<dbReference type="SUPFAM" id="SSF51445">
    <property type="entry name" value="(Trans)glycosidases"/>
    <property type="match status" value="1"/>
</dbReference>
<dbReference type="GO" id="GO:0009253">
    <property type="term" value="P:peptidoglycan catabolic process"/>
    <property type="evidence" value="ECO:0007669"/>
    <property type="project" value="InterPro"/>
</dbReference>
<dbReference type="EC" id="3.2.1.17" evidence="4"/>
<keyword evidence="4" id="KW-0326">Glycosidase</keyword>
<evidence type="ECO:0000313" key="5">
    <source>
        <dbReference type="Proteomes" id="UP000361836"/>
    </source>
</evidence>
<evidence type="ECO:0000256" key="1">
    <source>
        <dbReference type="ARBA" id="ARBA00010646"/>
    </source>
</evidence>
<feature type="compositionally biased region" description="Low complexity" evidence="2">
    <location>
        <begin position="87"/>
        <end position="96"/>
    </location>
</feature>
<comment type="similarity">
    <text evidence="1">Belongs to the glycosyl hydrolase 25 family.</text>
</comment>
<dbReference type="InterPro" id="IPR017853">
    <property type="entry name" value="GH"/>
</dbReference>
<keyword evidence="4" id="KW-0378">Hydrolase</keyword>
<dbReference type="GO" id="GO:0003796">
    <property type="term" value="F:lysozyme activity"/>
    <property type="evidence" value="ECO:0007669"/>
    <property type="project" value="UniProtKB-EC"/>
</dbReference>
<accession>A0A5K1J9Q7</accession>
<evidence type="ECO:0000313" key="4">
    <source>
        <dbReference type="EMBL" id="VWL99804.1"/>
    </source>
</evidence>
<sequence length="1111" mass="119121">MNRLKASAALICTLLIAWSQIIQPYCAYALSAQSVASSQSLQQSSNDCGFQGESSQDGQGDDSGSQGVTEWYGDDADAARSDGGSGSVSDDQSGIGTDESDVDDSAGEASADDSMQADSPEADSLEPNSWRYENGLLIDAVSDGIDAQSLADEALPNGAVARGIDVSNFQGTIDWNQVKAAGIEFAILKVGPVYGKPDSTFERNATECERLGIPYGVYYYSYARSVADANKEADRTLAWLGGHHPSLPVYYDLEDNYILQDPNFSKNKLAQIAQTFCNRMEAVGFKSGIYANLNWFNNYLNSPSLSGYDHWIAQYNWRCDYAVSYSFWQYSSRGNVPGINGSCDMNYCFNGSLLNVDDGMMHVQYEAHVSNIGWMSSKRDGSTAGTTGQSKAVEALKVRILNPVEDGSVQIDAHVSGIGWQGWDTPSAFEGGTTGQGRAVEAVRLRLTGSLAKDYDVYYRVHASNVGWMAWAKDGEEAGTTGFGRSVEAVQVRLVKKGDAAPSSDGANVDYAFKKKPMSLAYRAHVSNVGWQGAVSDGTTAGTTGRGLALEDLKVSIDSSDYSDGSAVQVDAHVSGIGWQGWDTPSASEGGTTGQGRAVEAVRLRLTGSLAKDYDVYYRVHASNIGWMAWAKDGEEAGTTGFGRSVEAVQIRLVKKGDASPSSDGANVDYAFKKKPMSLSYRAHVSNVGWQGAVSDGTTAGTTGRGLALEDLKVSIDSSDYSDGSAVQVDAHVSGIGWQGWDTPSASEGGTTGQGRAVEAVRLRLTGSLAKDYDVYYRVHASNIGWMAWAKDGEEAGTTGMSCSLEAVQIKLIKKGASHPDTSGYSHLEIPTVTYSSQVKGAWQNSVSAGEMSGTTGQGIPITGFSAKTCSSVAGGINYQLHLSNVGWTSGKSNGDQLSSATESNSVEAIKVSLSGDLATYFDVWYRVHVDNVGWLGWTRNGAVAGSTGYGTHVQAVQVRLTRKGANAPGSTVSPCLLGQPSAFANPMQKKIVDLARQVPSPGPGLCSEWIADIYERAGFKNVHTDACDYYWDYCKYTDYSQLKVGMVIAVPSHTHTRMGSIYGHVCLYIGNNQVMDNVGQIRTLDMAYWLDYYSTSYKPKWGWYDNVPFA</sequence>
<evidence type="ECO:0000256" key="2">
    <source>
        <dbReference type="SAM" id="MobiDB-lite"/>
    </source>
</evidence>
<dbReference type="Gene3D" id="3.90.1720.10">
    <property type="entry name" value="endopeptidase domain like (from Nostoc punctiforme)"/>
    <property type="match status" value="1"/>
</dbReference>
<name>A0A5K1J9Q7_9ACTN</name>
<feature type="signal peptide" evidence="3">
    <location>
        <begin position="1"/>
        <end position="27"/>
    </location>
</feature>
<dbReference type="Pfam" id="PF01183">
    <property type="entry name" value="Glyco_hydro_25"/>
    <property type="match status" value="1"/>
</dbReference>
<evidence type="ECO:0000256" key="3">
    <source>
        <dbReference type="SAM" id="SignalP"/>
    </source>
</evidence>